<dbReference type="HOGENOM" id="CLU_032087_0_2_9"/>
<dbReference type="GO" id="GO:0160148">
    <property type="term" value="F:tRNA pseudouridine(55) synthase activity"/>
    <property type="evidence" value="ECO:0007669"/>
    <property type="project" value="UniProtKB-EC"/>
</dbReference>
<evidence type="ECO:0000256" key="3">
    <source>
        <dbReference type="ARBA" id="ARBA00012787"/>
    </source>
</evidence>
<dbReference type="STRING" id="309798.COPRO5265_0942"/>
<dbReference type="InterPro" id="IPR014780">
    <property type="entry name" value="tRNA_psdUridine_synth_TruB"/>
</dbReference>
<evidence type="ECO:0000313" key="8">
    <source>
        <dbReference type="Proteomes" id="UP000001732"/>
    </source>
</evidence>
<evidence type="ECO:0000313" key="7">
    <source>
        <dbReference type="EMBL" id="ACI17198.1"/>
    </source>
</evidence>
<dbReference type="PANTHER" id="PTHR13767:SF2">
    <property type="entry name" value="PSEUDOURIDYLATE SYNTHASE TRUB1"/>
    <property type="match status" value="1"/>
</dbReference>
<dbReference type="eggNOG" id="COG0130">
    <property type="taxonomic scope" value="Bacteria"/>
</dbReference>
<dbReference type="GO" id="GO:1990481">
    <property type="term" value="P:mRNA pseudouridine synthesis"/>
    <property type="evidence" value="ECO:0007669"/>
    <property type="project" value="TreeGrafter"/>
</dbReference>
<organism evidence="7 8">
    <name type="scientific">Coprothermobacter proteolyticus (strain ATCC 35245 / DSM 5265 / OCM 4 / BT)</name>
    <dbReference type="NCBI Taxonomy" id="309798"/>
    <lineage>
        <taxon>Bacteria</taxon>
        <taxon>Pseudomonadati</taxon>
        <taxon>Coprothermobacterota</taxon>
        <taxon>Coprothermobacteria</taxon>
        <taxon>Coprothermobacterales</taxon>
        <taxon>Coprothermobacteraceae</taxon>
        <taxon>Coprothermobacter</taxon>
    </lineage>
</organism>
<comment type="similarity">
    <text evidence="2">Belongs to the pseudouridine synthase TruB family. Type 1 subfamily.</text>
</comment>
<evidence type="ECO:0000256" key="4">
    <source>
        <dbReference type="ARBA" id="ARBA00022694"/>
    </source>
</evidence>
<dbReference type="Pfam" id="PF01509">
    <property type="entry name" value="TruB_N"/>
    <property type="match status" value="1"/>
</dbReference>
<reference evidence="8" key="1">
    <citation type="submission" date="2008-08" db="EMBL/GenBank/DDBJ databases">
        <title>The complete genome sequence of Coprothermobacter proteolyticus strain ATCC 5245 / DSM 5265 / BT.</title>
        <authorList>
            <person name="Dodson R.J."/>
            <person name="Durkin A.S."/>
            <person name="Wu M."/>
            <person name="Eisen J."/>
            <person name="Sutton G."/>
        </authorList>
    </citation>
    <scope>NUCLEOTIDE SEQUENCE [LARGE SCALE GENOMIC DNA]</scope>
    <source>
        <strain evidence="8">ATCC 35245 / DSM 5265 / OCM 4 / BT</strain>
    </source>
</reference>
<evidence type="ECO:0000256" key="5">
    <source>
        <dbReference type="ARBA" id="ARBA00023235"/>
    </source>
</evidence>
<dbReference type="OrthoDB" id="9802309at2"/>
<dbReference type="EC" id="5.4.99.25" evidence="3"/>
<dbReference type="NCBIfam" id="TIGR00431">
    <property type="entry name" value="TruB"/>
    <property type="match status" value="1"/>
</dbReference>
<keyword evidence="5 7" id="KW-0413">Isomerase</keyword>
<sequence length="290" mass="31990">MQELDGFLWTIKPRGLKPMAFLSKVKSALGVKKAGYVGALDPFAWGLMPVCIGRACRFSDFFLSLPKTYVCVLQFGLETDTWDITGNVINLSEHRPSVEALKECLDTLRGQVEYPIPPLSSKKVNGKRLYYLFYDGKPVTGLKGIAHVSKSLLLEVLESNEKGIEKATLLFEVSKGTYIRGLAKKIGDMLNVPCVVSELARVKIGHISISAGVPLQDVDPGKVISTDEALSFLPDIPVQGAVEKRLRQSGRVDYSMSVSSASSYYRIWGTHGFLGVGRISTGELVMERWW</sequence>
<dbReference type="InterPro" id="IPR020103">
    <property type="entry name" value="PsdUridine_synth_cat_dom_sf"/>
</dbReference>
<name>B5Y924_COPPD</name>
<dbReference type="InterPro" id="IPR002501">
    <property type="entry name" value="PsdUridine_synth_N"/>
</dbReference>
<dbReference type="PANTHER" id="PTHR13767">
    <property type="entry name" value="TRNA-PSEUDOURIDINE SYNTHASE"/>
    <property type="match status" value="1"/>
</dbReference>
<dbReference type="SUPFAM" id="SSF55120">
    <property type="entry name" value="Pseudouridine synthase"/>
    <property type="match status" value="1"/>
</dbReference>
<evidence type="ECO:0000256" key="1">
    <source>
        <dbReference type="ARBA" id="ARBA00000385"/>
    </source>
</evidence>
<dbReference type="GO" id="GO:0006400">
    <property type="term" value="P:tRNA modification"/>
    <property type="evidence" value="ECO:0007669"/>
    <property type="project" value="TreeGrafter"/>
</dbReference>
<dbReference type="AlphaFoldDB" id="B5Y924"/>
<dbReference type="Proteomes" id="UP000001732">
    <property type="component" value="Chromosome"/>
</dbReference>
<dbReference type="KEGG" id="cpo:COPRO5265_0942"/>
<dbReference type="RefSeq" id="WP_012543850.1">
    <property type="nucleotide sequence ID" value="NC_011295.1"/>
</dbReference>
<dbReference type="EMBL" id="CP001145">
    <property type="protein sequence ID" value="ACI17198.1"/>
    <property type="molecule type" value="Genomic_DNA"/>
</dbReference>
<keyword evidence="4" id="KW-0819">tRNA processing</keyword>
<dbReference type="Gene3D" id="3.30.2350.10">
    <property type="entry name" value="Pseudouridine synthase"/>
    <property type="match status" value="1"/>
</dbReference>
<gene>
    <name evidence="7" type="primary">truB</name>
    <name evidence="7" type="ordered locus">COPRO5265_0942</name>
</gene>
<evidence type="ECO:0000259" key="6">
    <source>
        <dbReference type="Pfam" id="PF01509"/>
    </source>
</evidence>
<comment type="catalytic activity">
    <reaction evidence="1">
        <text>uridine(55) in tRNA = pseudouridine(55) in tRNA</text>
        <dbReference type="Rhea" id="RHEA:42532"/>
        <dbReference type="Rhea" id="RHEA-COMP:10101"/>
        <dbReference type="Rhea" id="RHEA-COMP:10102"/>
        <dbReference type="ChEBI" id="CHEBI:65314"/>
        <dbReference type="ChEBI" id="CHEBI:65315"/>
        <dbReference type="EC" id="5.4.99.25"/>
    </reaction>
</comment>
<evidence type="ECO:0000256" key="2">
    <source>
        <dbReference type="ARBA" id="ARBA00005642"/>
    </source>
</evidence>
<feature type="domain" description="Pseudouridine synthase II N-terminal" evidence="6">
    <location>
        <begin position="26"/>
        <end position="179"/>
    </location>
</feature>
<proteinExistence type="inferred from homology"/>
<protein>
    <recommendedName>
        <fullName evidence="3">tRNA pseudouridine(55) synthase</fullName>
        <ecNumber evidence="3">5.4.99.25</ecNumber>
    </recommendedName>
</protein>
<reference evidence="7 8" key="2">
    <citation type="journal article" date="2014" name="Genome Announc.">
        <title>Complete Genome Sequence of Coprothermobacter proteolyticus DSM 5265.</title>
        <authorList>
            <person name="Alexiev A."/>
            <person name="Coil D.A."/>
            <person name="Badger J.H."/>
            <person name="Enticknap J."/>
            <person name="Ward N."/>
            <person name="Robb F.T."/>
            <person name="Eisen J.A."/>
        </authorList>
    </citation>
    <scope>NUCLEOTIDE SEQUENCE [LARGE SCALE GENOMIC DNA]</scope>
    <source>
        <strain evidence="8">ATCC 35245 / DSM 5265 / OCM 4 / BT</strain>
    </source>
</reference>
<keyword evidence="8" id="KW-1185">Reference proteome</keyword>
<dbReference type="GO" id="GO:0003723">
    <property type="term" value="F:RNA binding"/>
    <property type="evidence" value="ECO:0007669"/>
    <property type="project" value="InterPro"/>
</dbReference>
<accession>B5Y924</accession>